<gene>
    <name evidence="7" type="ORF">WI372_07625</name>
</gene>
<feature type="transmembrane region" description="Helical" evidence="6">
    <location>
        <begin position="29"/>
        <end position="51"/>
    </location>
</feature>
<dbReference type="PIRSF" id="PIRSF035875">
    <property type="entry name" value="RNase_BN"/>
    <property type="match status" value="1"/>
</dbReference>
<feature type="transmembrane region" description="Helical" evidence="6">
    <location>
        <begin position="211"/>
        <end position="234"/>
    </location>
</feature>
<dbReference type="PANTHER" id="PTHR30213:SF1">
    <property type="entry name" value="INNER MEMBRANE PROTEIN YHJD"/>
    <property type="match status" value="1"/>
</dbReference>
<organism evidence="7 8">
    <name type="scientific">Gaopeijia maritima</name>
    <dbReference type="NCBI Taxonomy" id="3119007"/>
    <lineage>
        <taxon>Bacteria</taxon>
        <taxon>Pseudomonadati</taxon>
        <taxon>Gemmatimonadota</taxon>
        <taxon>Longimicrobiia</taxon>
        <taxon>Gaopeijiales</taxon>
        <taxon>Gaopeijiaceae</taxon>
        <taxon>Gaopeijia</taxon>
    </lineage>
</organism>
<evidence type="ECO:0000256" key="6">
    <source>
        <dbReference type="SAM" id="Phobius"/>
    </source>
</evidence>
<keyword evidence="3 6" id="KW-0812">Transmembrane</keyword>
<proteinExistence type="predicted"/>
<comment type="subcellular location">
    <subcellularLocation>
        <location evidence="1">Cell membrane</location>
        <topology evidence="1">Multi-pass membrane protein</topology>
    </subcellularLocation>
</comment>
<keyword evidence="5 6" id="KW-0472">Membrane</keyword>
<evidence type="ECO:0000313" key="8">
    <source>
        <dbReference type="Proteomes" id="UP001484239"/>
    </source>
</evidence>
<dbReference type="NCBIfam" id="TIGR00765">
    <property type="entry name" value="yihY_not_rbn"/>
    <property type="match status" value="1"/>
</dbReference>
<evidence type="ECO:0000256" key="3">
    <source>
        <dbReference type="ARBA" id="ARBA00022692"/>
    </source>
</evidence>
<keyword evidence="8" id="KW-1185">Reference proteome</keyword>
<evidence type="ECO:0000256" key="2">
    <source>
        <dbReference type="ARBA" id="ARBA00022475"/>
    </source>
</evidence>
<dbReference type="InterPro" id="IPR017039">
    <property type="entry name" value="Virul_fac_BrkB"/>
</dbReference>
<dbReference type="Pfam" id="PF03631">
    <property type="entry name" value="Virul_fac_BrkB"/>
    <property type="match status" value="1"/>
</dbReference>
<feature type="transmembrane region" description="Helical" evidence="6">
    <location>
        <begin position="137"/>
        <end position="164"/>
    </location>
</feature>
<evidence type="ECO:0000256" key="5">
    <source>
        <dbReference type="ARBA" id="ARBA00023136"/>
    </source>
</evidence>
<protein>
    <submittedName>
        <fullName evidence="7">YihY/virulence factor BrkB family protein</fullName>
    </submittedName>
</protein>
<reference evidence="7 8" key="1">
    <citation type="submission" date="2024-02" db="EMBL/GenBank/DDBJ databases">
        <title>A novel Gemmatimonadota bacterium.</title>
        <authorList>
            <person name="Du Z.-J."/>
            <person name="Ye Y.-Q."/>
        </authorList>
    </citation>
    <scope>NUCLEOTIDE SEQUENCE [LARGE SCALE GENOMIC DNA]</scope>
    <source>
        <strain evidence="7 8">DH-20</strain>
    </source>
</reference>
<keyword evidence="2" id="KW-1003">Cell membrane</keyword>
<sequence>MSLRELGRLVLHTVQRFDAQGGMRHGAALAFYATLSLAPLVLLAVSVLSLLPLQGGLWDLILGRLTLLVGPNGTDLVRTVADAAPDRTGGVWGLAGSFVLLAFSGSVLFVNIQAILDEIWQVRQPDRGVVKGFLRNRFTALLMMGTTALILIGSILLGVVATWLGPRVSAALPVDAPIVTLAELLISLLLLTGLGAASYRILPAVEIEWRDVFLGAGLTAALFLVGRWAIGWYLVQAAPASRFGAAGTLLVFLMWVYYSAQIFLLGAEFTQVQAENRGAPLRPEPGAYRVERVTVTEGEAGPAEGGRRE</sequence>
<comment type="caution">
    <text evidence="7">The sequence shown here is derived from an EMBL/GenBank/DDBJ whole genome shotgun (WGS) entry which is preliminary data.</text>
</comment>
<keyword evidence="4 6" id="KW-1133">Transmembrane helix</keyword>
<dbReference type="Proteomes" id="UP001484239">
    <property type="component" value="Unassembled WGS sequence"/>
</dbReference>
<dbReference type="EMBL" id="JBBHLI010000003">
    <property type="protein sequence ID" value="MEK9500842.1"/>
    <property type="molecule type" value="Genomic_DNA"/>
</dbReference>
<evidence type="ECO:0000256" key="1">
    <source>
        <dbReference type="ARBA" id="ARBA00004651"/>
    </source>
</evidence>
<dbReference type="PANTHER" id="PTHR30213">
    <property type="entry name" value="INNER MEMBRANE PROTEIN YHJD"/>
    <property type="match status" value="1"/>
</dbReference>
<feature type="transmembrane region" description="Helical" evidence="6">
    <location>
        <begin position="176"/>
        <end position="199"/>
    </location>
</feature>
<evidence type="ECO:0000313" key="7">
    <source>
        <dbReference type="EMBL" id="MEK9500842.1"/>
    </source>
</evidence>
<name>A0ABU9E9U7_9BACT</name>
<accession>A0ABU9E9U7</accession>
<evidence type="ECO:0000256" key="4">
    <source>
        <dbReference type="ARBA" id="ARBA00022989"/>
    </source>
</evidence>
<feature type="transmembrane region" description="Helical" evidence="6">
    <location>
        <begin position="91"/>
        <end position="116"/>
    </location>
</feature>
<feature type="transmembrane region" description="Helical" evidence="6">
    <location>
        <begin position="240"/>
        <end position="258"/>
    </location>
</feature>
<dbReference type="RefSeq" id="WP_405284170.1">
    <property type="nucleotide sequence ID" value="NZ_CP144380.1"/>
</dbReference>